<keyword evidence="1" id="KW-1133">Transmembrane helix</keyword>
<feature type="transmembrane region" description="Helical" evidence="1">
    <location>
        <begin position="103"/>
        <end position="126"/>
    </location>
</feature>
<feature type="transmembrane region" description="Helical" evidence="1">
    <location>
        <begin position="232"/>
        <end position="256"/>
    </location>
</feature>
<accession>A0ABY7NSB9</accession>
<organism evidence="2 3">
    <name type="scientific">Sphingomonas abietis</name>
    <dbReference type="NCBI Taxonomy" id="3012344"/>
    <lineage>
        <taxon>Bacteria</taxon>
        <taxon>Pseudomonadati</taxon>
        <taxon>Pseudomonadota</taxon>
        <taxon>Alphaproteobacteria</taxon>
        <taxon>Sphingomonadales</taxon>
        <taxon>Sphingomonadaceae</taxon>
        <taxon>Sphingomonas</taxon>
    </lineage>
</organism>
<proteinExistence type="predicted"/>
<evidence type="ECO:0008006" key="4">
    <source>
        <dbReference type="Google" id="ProtNLM"/>
    </source>
</evidence>
<protein>
    <recommendedName>
        <fullName evidence="4">Glycerophosphoryl diester phosphodiesterase membrane domain-containing protein</fullName>
    </recommendedName>
</protein>
<dbReference type="RefSeq" id="WP_270078099.1">
    <property type="nucleotide sequence ID" value="NZ_CP115174.1"/>
</dbReference>
<name>A0ABY7NSB9_9SPHN</name>
<keyword evidence="1" id="KW-0472">Membrane</keyword>
<evidence type="ECO:0000313" key="3">
    <source>
        <dbReference type="Proteomes" id="UP001210865"/>
    </source>
</evidence>
<feature type="transmembrane region" description="Helical" evidence="1">
    <location>
        <begin position="138"/>
        <end position="159"/>
    </location>
</feature>
<keyword evidence="3" id="KW-1185">Reference proteome</keyword>
<feature type="transmembrane region" description="Helical" evidence="1">
    <location>
        <begin position="61"/>
        <end position="82"/>
    </location>
</feature>
<keyword evidence="1" id="KW-0812">Transmembrane</keyword>
<sequence length="270" mass="28207">MIERTKISLGAVWEEAFAFCKAEVALLAPLAVLCFGLPLVVLDLVMPTKLVVDGAVAVGPWMAWIIPHALFSLLGTLSITALTARAGISVREALQTGVSRMPAGIAVALLAFGAVVLASIPVGIVAGIESSVTGKAGAAFLLAYLLVLVGLAWLAMRLLPVWAAIATSRVNGWATVRATLALTRGLAPQMLLLRIVAWISQFLVMSVLMLPARAIFELIGRATGATALTDLLATLVGSVVAAAIVTLWTVYVALLYRKMVSAAVAAIRDQ</sequence>
<evidence type="ECO:0000313" key="2">
    <source>
        <dbReference type="EMBL" id="WBO23467.1"/>
    </source>
</evidence>
<gene>
    <name evidence="2" type="ORF">PBT88_04885</name>
</gene>
<feature type="transmembrane region" description="Helical" evidence="1">
    <location>
        <begin position="24"/>
        <end position="41"/>
    </location>
</feature>
<dbReference type="EMBL" id="CP115174">
    <property type="protein sequence ID" value="WBO23467.1"/>
    <property type="molecule type" value="Genomic_DNA"/>
</dbReference>
<feature type="transmembrane region" description="Helical" evidence="1">
    <location>
        <begin position="191"/>
        <end position="212"/>
    </location>
</feature>
<reference evidence="2 3" key="1">
    <citation type="submission" date="2022-12" db="EMBL/GenBank/DDBJ databases">
        <title>Sphingomonas abieness sp. nov., an endophytic bacterium isolated from Abies koreana.</title>
        <authorList>
            <person name="Jiang L."/>
            <person name="Lee J."/>
        </authorList>
    </citation>
    <scope>NUCLEOTIDE SEQUENCE [LARGE SCALE GENOMIC DNA]</scope>
    <source>
        <strain evidence="3">PAMB 00755</strain>
    </source>
</reference>
<dbReference type="Proteomes" id="UP001210865">
    <property type="component" value="Chromosome"/>
</dbReference>
<evidence type="ECO:0000256" key="1">
    <source>
        <dbReference type="SAM" id="Phobius"/>
    </source>
</evidence>